<dbReference type="SMART" id="SM00100">
    <property type="entry name" value="cNMP"/>
    <property type="match status" value="1"/>
</dbReference>
<dbReference type="KEGG" id="lyd:D7I47_02505"/>
<dbReference type="InterPro" id="IPR050097">
    <property type="entry name" value="Ferredoxin-NADP_redctase_2"/>
</dbReference>
<protein>
    <recommendedName>
        <fullName evidence="4">Cyclic nucleotide-binding domain-containing protein</fullName>
    </recommendedName>
</protein>
<keyword evidence="6" id="KW-1185">Reference proteome</keyword>
<dbReference type="PRINTS" id="PR00469">
    <property type="entry name" value="PNDRDTASEII"/>
</dbReference>
<proteinExistence type="predicted"/>
<dbReference type="AlphaFoldDB" id="A0A387B8C0"/>
<dbReference type="InterPro" id="IPR018490">
    <property type="entry name" value="cNMP-bd_dom_sf"/>
</dbReference>
<evidence type="ECO:0000256" key="3">
    <source>
        <dbReference type="ARBA" id="ARBA00048132"/>
    </source>
</evidence>
<gene>
    <name evidence="5" type="ORF">D7I47_02505</name>
</gene>
<reference evidence="6" key="1">
    <citation type="submission" date="2018-09" db="EMBL/GenBank/DDBJ databases">
        <title>Genome sequencing of strain 2DFWR-13.</title>
        <authorList>
            <person name="Heo J."/>
            <person name="Kim S.-J."/>
            <person name="Kwon S.-W."/>
        </authorList>
    </citation>
    <scope>NUCLEOTIDE SEQUENCE [LARGE SCALE GENOMIC DNA]</scope>
    <source>
        <strain evidence="6">2DFWR-13</strain>
    </source>
</reference>
<evidence type="ECO:0000313" key="5">
    <source>
        <dbReference type="EMBL" id="AYF97229.1"/>
    </source>
</evidence>
<keyword evidence="1" id="KW-0285">Flavoprotein</keyword>
<evidence type="ECO:0000256" key="2">
    <source>
        <dbReference type="ARBA" id="ARBA00023002"/>
    </source>
</evidence>
<dbReference type="InterPro" id="IPR023753">
    <property type="entry name" value="FAD/NAD-binding_dom"/>
</dbReference>
<keyword evidence="2" id="KW-0560">Oxidoreductase</keyword>
<name>A0A387B8C0_9MICO</name>
<comment type="catalytic activity">
    <reaction evidence="3">
        <text>[thioredoxin]-dithiol + NADP(+) = [thioredoxin]-disulfide + NADPH + H(+)</text>
        <dbReference type="Rhea" id="RHEA:20345"/>
        <dbReference type="Rhea" id="RHEA-COMP:10698"/>
        <dbReference type="Rhea" id="RHEA-COMP:10700"/>
        <dbReference type="ChEBI" id="CHEBI:15378"/>
        <dbReference type="ChEBI" id="CHEBI:29950"/>
        <dbReference type="ChEBI" id="CHEBI:50058"/>
        <dbReference type="ChEBI" id="CHEBI:57783"/>
        <dbReference type="ChEBI" id="CHEBI:58349"/>
        <dbReference type="EC" id="1.8.1.9"/>
    </reaction>
</comment>
<sequence>MCRSWPCRGQVIAGWSGARVVLAGPGYGNGGCLHSEQGGGARSSPPREVTVYTDIVASVRASASTVETAFPVLESETLRRIASFGVEGEASVGEWIVKVGDTDPTLLVLEMGSVEVVSPPTPAAPDGTVVVRHHPGSLVGELSVLTGQHPIVSARARAHTRYWSLDGRALRRLLAHEPAIGDLVLRALLARREVLRSGPVGDSITLVGDVGRRADRSLIAFAERQRVPFTWIDEVTASANRALAAYGLTISDTPVVLGLEAPIRKATPGTLSEVLGFTLSRAEPRLVDLAIVGSGPSGIAAAICAASEGLDTVVLDAVAVGGQAAASSRIENVLGFPSGISGAQLLEDSAVQALKFGARLHSPCEVGALRRCADGGYVLALSDGAEVRARAVIVATGVQYRGLPLRRWRHFETTSIYYAATALEVRPLAGLPVVVVGGANSAGQATAFLAEHGCMVALVSRRRIEESMSAYLVDRIRGNPSVVIYEGSELSSLNGDDTLTGVEVDGIHQIPASALFCFIGATPSADFEHELEADPAGFLLTDTQLPKTALGRAPLPFETSWPGVFAAGDVRHGSIKRVAAAVGEGSSAVQSVHRFLAEVAE</sequence>
<dbReference type="EMBL" id="CP032630">
    <property type="protein sequence ID" value="AYF97229.1"/>
    <property type="molecule type" value="Genomic_DNA"/>
</dbReference>
<feature type="domain" description="Cyclic nucleotide-binding" evidence="4">
    <location>
        <begin position="69"/>
        <end position="174"/>
    </location>
</feature>
<dbReference type="PROSITE" id="PS50042">
    <property type="entry name" value="CNMP_BINDING_3"/>
    <property type="match status" value="1"/>
</dbReference>
<dbReference type="SUPFAM" id="SSF51905">
    <property type="entry name" value="FAD/NAD(P)-binding domain"/>
    <property type="match status" value="1"/>
</dbReference>
<dbReference type="InterPro" id="IPR014710">
    <property type="entry name" value="RmlC-like_jellyroll"/>
</dbReference>
<dbReference type="InterPro" id="IPR000595">
    <property type="entry name" value="cNMP-bd_dom"/>
</dbReference>
<dbReference type="Gene3D" id="2.60.120.10">
    <property type="entry name" value="Jelly Rolls"/>
    <property type="match status" value="1"/>
</dbReference>
<dbReference type="Proteomes" id="UP000278886">
    <property type="component" value="Chromosome"/>
</dbReference>
<dbReference type="GO" id="GO:0004791">
    <property type="term" value="F:thioredoxin-disulfide reductase (NADPH) activity"/>
    <property type="evidence" value="ECO:0007669"/>
    <property type="project" value="UniProtKB-EC"/>
</dbReference>
<evidence type="ECO:0000313" key="6">
    <source>
        <dbReference type="Proteomes" id="UP000278886"/>
    </source>
</evidence>
<dbReference type="SUPFAM" id="SSF51206">
    <property type="entry name" value="cAMP-binding domain-like"/>
    <property type="match status" value="1"/>
</dbReference>
<dbReference type="OrthoDB" id="109585at2"/>
<dbReference type="Pfam" id="PF00027">
    <property type="entry name" value="cNMP_binding"/>
    <property type="match status" value="1"/>
</dbReference>
<dbReference type="CDD" id="cd00038">
    <property type="entry name" value="CAP_ED"/>
    <property type="match status" value="1"/>
</dbReference>
<organism evidence="5 6">
    <name type="scientific">Protaetiibacter intestinalis</name>
    <dbReference type="NCBI Taxonomy" id="2419774"/>
    <lineage>
        <taxon>Bacteria</taxon>
        <taxon>Bacillati</taxon>
        <taxon>Actinomycetota</taxon>
        <taxon>Actinomycetes</taxon>
        <taxon>Micrococcales</taxon>
        <taxon>Microbacteriaceae</taxon>
        <taxon>Protaetiibacter</taxon>
    </lineage>
</organism>
<dbReference type="InterPro" id="IPR036188">
    <property type="entry name" value="FAD/NAD-bd_sf"/>
</dbReference>
<dbReference type="PRINTS" id="PR00368">
    <property type="entry name" value="FADPNR"/>
</dbReference>
<dbReference type="PANTHER" id="PTHR48105">
    <property type="entry name" value="THIOREDOXIN REDUCTASE 1-RELATED-RELATED"/>
    <property type="match status" value="1"/>
</dbReference>
<dbReference type="Pfam" id="PF07992">
    <property type="entry name" value="Pyr_redox_2"/>
    <property type="match status" value="1"/>
</dbReference>
<evidence type="ECO:0000256" key="1">
    <source>
        <dbReference type="ARBA" id="ARBA00022630"/>
    </source>
</evidence>
<dbReference type="Gene3D" id="3.50.50.60">
    <property type="entry name" value="FAD/NAD(P)-binding domain"/>
    <property type="match status" value="2"/>
</dbReference>
<accession>A0A387B8C0</accession>
<evidence type="ECO:0000259" key="4">
    <source>
        <dbReference type="PROSITE" id="PS50042"/>
    </source>
</evidence>